<dbReference type="EMBL" id="UYRR01030983">
    <property type="protein sequence ID" value="VDK42317.1"/>
    <property type="molecule type" value="Genomic_DNA"/>
</dbReference>
<dbReference type="Proteomes" id="UP000267096">
    <property type="component" value="Unassembled WGS sequence"/>
</dbReference>
<dbReference type="PROSITE" id="PS50033">
    <property type="entry name" value="UBX"/>
    <property type="match status" value="1"/>
</dbReference>
<dbReference type="SUPFAM" id="SSF54236">
    <property type="entry name" value="Ubiquitin-like"/>
    <property type="match status" value="1"/>
</dbReference>
<dbReference type="WBParaSite" id="ASIM_0001035501-mRNA-1">
    <property type="protein sequence ID" value="ASIM_0001035501-mRNA-1"/>
    <property type="gene ID" value="ASIM_0001035501"/>
</dbReference>
<dbReference type="GO" id="GO:0036435">
    <property type="term" value="F:K48-linked polyubiquitin modification-dependent protein binding"/>
    <property type="evidence" value="ECO:0007669"/>
    <property type="project" value="TreeGrafter"/>
</dbReference>
<dbReference type="GO" id="GO:1903094">
    <property type="term" value="P:negative regulation of protein K48-linked deubiquitination"/>
    <property type="evidence" value="ECO:0007669"/>
    <property type="project" value="TreeGrafter"/>
</dbReference>
<feature type="compositionally biased region" description="Polar residues" evidence="4">
    <location>
        <begin position="154"/>
        <end position="163"/>
    </location>
</feature>
<dbReference type="GO" id="GO:0032435">
    <property type="term" value="P:negative regulation of proteasomal ubiquitin-dependent protein catabolic process"/>
    <property type="evidence" value="ECO:0007669"/>
    <property type="project" value="TreeGrafter"/>
</dbReference>
<dbReference type="OrthoDB" id="10254930at2759"/>
<name>A0A0M3JRJ1_ANISI</name>
<dbReference type="InterPro" id="IPR029071">
    <property type="entry name" value="Ubiquitin-like_domsf"/>
</dbReference>
<evidence type="ECO:0000313" key="6">
    <source>
        <dbReference type="EMBL" id="VDK42317.1"/>
    </source>
</evidence>
<proteinExistence type="predicted"/>
<dbReference type="InterPro" id="IPR001012">
    <property type="entry name" value="UBX_dom"/>
</dbReference>
<keyword evidence="3" id="KW-0175">Coiled coil</keyword>
<comment type="subcellular location">
    <subcellularLocation>
        <location evidence="1">Cytoplasm</location>
    </subcellularLocation>
</comment>
<feature type="compositionally biased region" description="Low complexity" evidence="4">
    <location>
        <begin position="142"/>
        <end position="153"/>
    </location>
</feature>
<feature type="region of interest" description="Disordered" evidence="4">
    <location>
        <begin position="123"/>
        <end position="163"/>
    </location>
</feature>
<gene>
    <name evidence="6" type="ORF">ASIM_LOCUS10086</name>
</gene>
<evidence type="ECO:0000313" key="7">
    <source>
        <dbReference type="Proteomes" id="UP000267096"/>
    </source>
</evidence>
<dbReference type="GO" id="GO:0005634">
    <property type="term" value="C:nucleus"/>
    <property type="evidence" value="ECO:0007669"/>
    <property type="project" value="TreeGrafter"/>
</dbReference>
<evidence type="ECO:0000259" key="5">
    <source>
        <dbReference type="PROSITE" id="PS50033"/>
    </source>
</evidence>
<dbReference type="PANTHER" id="PTHR46340">
    <property type="entry name" value="UBX DOMAIN-CONTAINING PROTEIN 1"/>
    <property type="match status" value="1"/>
</dbReference>
<dbReference type="GO" id="GO:0031397">
    <property type="term" value="P:negative regulation of protein ubiquitination"/>
    <property type="evidence" value="ECO:0007669"/>
    <property type="project" value="TreeGrafter"/>
</dbReference>
<evidence type="ECO:0000256" key="4">
    <source>
        <dbReference type="SAM" id="MobiDB-lite"/>
    </source>
</evidence>
<protein>
    <submittedName>
        <fullName evidence="8">UBX domain-containing protein</fullName>
    </submittedName>
</protein>
<evidence type="ECO:0000256" key="2">
    <source>
        <dbReference type="ARBA" id="ARBA00022490"/>
    </source>
</evidence>
<reference evidence="8" key="1">
    <citation type="submission" date="2017-02" db="UniProtKB">
        <authorList>
            <consortium name="WormBaseParasite"/>
        </authorList>
    </citation>
    <scope>IDENTIFICATION</scope>
</reference>
<sequence>MTAFSRCNKMLADADKMSMHAEITKHDQYEQSTEQVKPLTEEEKKQRLEAIQAKLKEARVQKELKEKQEAIEKEIKRRREGQSMADAEEERKQLEIRKWAEQKKREKIETELARRRILEQIKMDREARRAADNPSKISATTPPKDQPQSQSSSLNPVTSATHTRLQIRLPDGSLIRETFEVRIRLNFVNSILFSPAKEALAAVRCWAQMKGIKQGVFRGEIELISPFPRKVFSHDDYAKPLRELGLVPSASLIAQPVHSAQGDEYQ</sequence>
<dbReference type="GO" id="GO:0005737">
    <property type="term" value="C:cytoplasm"/>
    <property type="evidence" value="ECO:0007669"/>
    <property type="project" value="UniProtKB-SubCell"/>
</dbReference>
<evidence type="ECO:0000313" key="8">
    <source>
        <dbReference type="WBParaSite" id="ASIM_0001035501-mRNA-1"/>
    </source>
</evidence>
<dbReference type="Pfam" id="PF00789">
    <property type="entry name" value="UBX"/>
    <property type="match status" value="1"/>
</dbReference>
<feature type="coiled-coil region" evidence="3">
    <location>
        <begin position="41"/>
        <end position="111"/>
    </location>
</feature>
<organism evidence="8">
    <name type="scientific">Anisakis simplex</name>
    <name type="common">Herring worm</name>
    <dbReference type="NCBI Taxonomy" id="6269"/>
    <lineage>
        <taxon>Eukaryota</taxon>
        <taxon>Metazoa</taxon>
        <taxon>Ecdysozoa</taxon>
        <taxon>Nematoda</taxon>
        <taxon>Chromadorea</taxon>
        <taxon>Rhabditida</taxon>
        <taxon>Spirurina</taxon>
        <taxon>Ascaridomorpha</taxon>
        <taxon>Ascaridoidea</taxon>
        <taxon>Anisakidae</taxon>
        <taxon>Anisakis</taxon>
        <taxon>Anisakis simplex complex</taxon>
    </lineage>
</organism>
<keyword evidence="7" id="KW-1185">Reference proteome</keyword>
<dbReference type="SMART" id="SM00166">
    <property type="entry name" value="UBX"/>
    <property type="match status" value="1"/>
</dbReference>
<accession>A0A0M3JRJ1</accession>
<feature type="domain" description="UBX" evidence="5">
    <location>
        <begin position="158"/>
        <end position="254"/>
    </location>
</feature>
<dbReference type="Gene3D" id="3.10.20.90">
    <property type="entry name" value="Phosphatidylinositol 3-kinase Catalytic Subunit, Chain A, domain 1"/>
    <property type="match status" value="1"/>
</dbReference>
<evidence type="ECO:0000256" key="3">
    <source>
        <dbReference type="SAM" id="Coils"/>
    </source>
</evidence>
<dbReference type="AlphaFoldDB" id="A0A0M3JRJ1"/>
<dbReference type="PANTHER" id="PTHR46340:SF1">
    <property type="entry name" value="UBX DOMAIN-CONTAINING PROTEIN 1"/>
    <property type="match status" value="1"/>
</dbReference>
<keyword evidence="2" id="KW-0963">Cytoplasm</keyword>
<evidence type="ECO:0000256" key="1">
    <source>
        <dbReference type="ARBA" id="ARBA00004496"/>
    </source>
</evidence>
<reference evidence="6 7" key="2">
    <citation type="submission" date="2018-11" db="EMBL/GenBank/DDBJ databases">
        <authorList>
            <consortium name="Pathogen Informatics"/>
        </authorList>
    </citation>
    <scope>NUCLEOTIDE SEQUENCE [LARGE SCALE GENOMIC DNA]</scope>
</reference>